<evidence type="ECO:0000313" key="2">
    <source>
        <dbReference type="Proteomes" id="UP000034324"/>
    </source>
</evidence>
<evidence type="ECO:0000313" key="1">
    <source>
        <dbReference type="EMBL" id="KKQ78094.1"/>
    </source>
</evidence>
<accession>A0A0G0MWS1</accession>
<comment type="caution">
    <text evidence="1">The sequence shown here is derived from an EMBL/GenBank/DDBJ whole genome shotgun (WGS) entry which is preliminary data.</text>
</comment>
<organism evidence="1 2">
    <name type="scientific">Candidatus Daviesbacteria bacterium GW2011_GWF2_38_6</name>
    <dbReference type="NCBI Taxonomy" id="1618432"/>
    <lineage>
        <taxon>Bacteria</taxon>
        <taxon>Candidatus Daviesiibacteriota</taxon>
    </lineage>
</organism>
<name>A0A0G0MWS1_9BACT</name>
<gene>
    <name evidence="1" type="ORF">US99_C0030G0010</name>
</gene>
<dbReference type="AlphaFoldDB" id="A0A0G0MWS1"/>
<proteinExistence type="predicted"/>
<protein>
    <submittedName>
        <fullName evidence="1">Uncharacterized protein</fullName>
    </submittedName>
</protein>
<dbReference type="Proteomes" id="UP000034324">
    <property type="component" value="Unassembled WGS sequence"/>
</dbReference>
<reference evidence="1 2" key="1">
    <citation type="journal article" date="2015" name="Nature">
        <title>rRNA introns, odd ribosomes, and small enigmatic genomes across a large radiation of phyla.</title>
        <authorList>
            <person name="Brown C.T."/>
            <person name="Hug L.A."/>
            <person name="Thomas B.C."/>
            <person name="Sharon I."/>
            <person name="Castelle C.J."/>
            <person name="Singh A."/>
            <person name="Wilkins M.J."/>
            <person name="Williams K.H."/>
            <person name="Banfield J.F."/>
        </authorList>
    </citation>
    <scope>NUCLEOTIDE SEQUENCE [LARGE SCALE GENOMIC DNA]</scope>
</reference>
<sequence length="116" mass="12735">MKNLPKPLFVALALTAVILTALVTYGLNSGGVKKSDIDIAVNQAKYLFEMQNQQTEDLSLGPCLSNALMPDWVADIAHNPRETIDDLPGNQCPAYLEGRARHFVELDLEGNLIRAK</sequence>
<dbReference type="PATRIC" id="fig|1618432.3.peg.451"/>
<dbReference type="EMBL" id="LBVC01000030">
    <property type="protein sequence ID" value="KKQ78094.1"/>
    <property type="molecule type" value="Genomic_DNA"/>
</dbReference>